<name>A0A565B4F6_9BRAS</name>
<evidence type="ECO:0000313" key="1">
    <source>
        <dbReference type="EMBL" id="VVA96546.1"/>
    </source>
</evidence>
<gene>
    <name evidence="1" type="ORF">ANE_LOCUS6991</name>
</gene>
<comment type="caution">
    <text evidence="1">The sequence shown here is derived from an EMBL/GenBank/DDBJ whole genome shotgun (WGS) entry which is preliminary data.</text>
</comment>
<accession>A0A565B4F6</accession>
<proteinExistence type="predicted"/>
<reference evidence="1" key="1">
    <citation type="submission" date="2019-07" db="EMBL/GenBank/DDBJ databases">
        <authorList>
            <person name="Dittberner H."/>
        </authorList>
    </citation>
    <scope>NUCLEOTIDE SEQUENCE [LARGE SCALE GENOMIC DNA]</scope>
</reference>
<dbReference type="OrthoDB" id="10261524at2759"/>
<dbReference type="AlphaFoldDB" id="A0A565B4F6"/>
<protein>
    <submittedName>
        <fullName evidence="1">Uncharacterized protein</fullName>
    </submittedName>
</protein>
<sequence length="71" mass="8433">MHSFGYRAKRSAHFRRHGARIHLRNRILNINRFKKQSHGNDEVSLTLDIAADLQSLFNLEHQTEDHKLERT</sequence>
<evidence type="ECO:0000313" key="2">
    <source>
        <dbReference type="Proteomes" id="UP000489600"/>
    </source>
</evidence>
<keyword evidence="2" id="KW-1185">Reference proteome</keyword>
<dbReference type="Proteomes" id="UP000489600">
    <property type="component" value="Unassembled WGS sequence"/>
</dbReference>
<organism evidence="1 2">
    <name type="scientific">Arabis nemorensis</name>
    <dbReference type="NCBI Taxonomy" id="586526"/>
    <lineage>
        <taxon>Eukaryota</taxon>
        <taxon>Viridiplantae</taxon>
        <taxon>Streptophyta</taxon>
        <taxon>Embryophyta</taxon>
        <taxon>Tracheophyta</taxon>
        <taxon>Spermatophyta</taxon>
        <taxon>Magnoliopsida</taxon>
        <taxon>eudicotyledons</taxon>
        <taxon>Gunneridae</taxon>
        <taxon>Pentapetalae</taxon>
        <taxon>rosids</taxon>
        <taxon>malvids</taxon>
        <taxon>Brassicales</taxon>
        <taxon>Brassicaceae</taxon>
        <taxon>Arabideae</taxon>
        <taxon>Arabis</taxon>
    </lineage>
</organism>
<dbReference type="EMBL" id="CABITT030000003">
    <property type="protein sequence ID" value="VVA96546.1"/>
    <property type="molecule type" value="Genomic_DNA"/>
</dbReference>